<evidence type="ECO:0000259" key="4">
    <source>
        <dbReference type="PROSITE" id="PS50949"/>
    </source>
</evidence>
<dbReference type="Gene3D" id="1.10.10.10">
    <property type="entry name" value="Winged helix-like DNA-binding domain superfamily/Winged helix DNA-binding domain"/>
    <property type="match status" value="1"/>
</dbReference>
<dbReference type="InterPro" id="IPR036390">
    <property type="entry name" value="WH_DNA-bd_sf"/>
</dbReference>
<evidence type="ECO:0000256" key="1">
    <source>
        <dbReference type="ARBA" id="ARBA00023015"/>
    </source>
</evidence>
<dbReference type="AlphaFoldDB" id="A0A6N1VII9"/>
<feature type="domain" description="HTH gntR-type" evidence="4">
    <location>
        <begin position="19"/>
        <end position="86"/>
    </location>
</feature>
<dbReference type="PRINTS" id="PR00035">
    <property type="entry name" value="HTHGNTR"/>
</dbReference>
<dbReference type="Proteomes" id="UP000509367">
    <property type="component" value="Chromosome"/>
</dbReference>
<dbReference type="InterPro" id="IPR011711">
    <property type="entry name" value="GntR_C"/>
</dbReference>
<dbReference type="Pfam" id="PF07729">
    <property type="entry name" value="FCD"/>
    <property type="match status" value="1"/>
</dbReference>
<name>A0A6N1VII9_9HYPH</name>
<sequence>MSKVKGADLSERGGKWPRGQRTAMVASHVRDMIVSGEIPPGARINERVLTDALGISRTPLREAFKILEGEGLISIRPNAGATVVVLSPEDVEASLEILIGLESIGAERAAERATPEMIEEIADLQAKMVEAFEKRELMEYFHINQDIHQKIIDAAQNPALSRVYASESARIRRFRFAGNRDHARWARAVQEHEQILDALTQREGPLLRELLRAHHLSGWRVARKALESSLADG</sequence>
<dbReference type="KEGG" id="orm:HTY61_11155"/>
<dbReference type="PANTHER" id="PTHR43537">
    <property type="entry name" value="TRANSCRIPTIONAL REGULATOR, GNTR FAMILY"/>
    <property type="match status" value="1"/>
</dbReference>
<dbReference type="SUPFAM" id="SSF46785">
    <property type="entry name" value="Winged helix' DNA-binding domain"/>
    <property type="match status" value="1"/>
</dbReference>
<dbReference type="EMBL" id="CP054836">
    <property type="protein sequence ID" value="QKV18969.1"/>
    <property type="molecule type" value="Genomic_DNA"/>
</dbReference>
<evidence type="ECO:0000256" key="2">
    <source>
        <dbReference type="ARBA" id="ARBA00023125"/>
    </source>
</evidence>
<dbReference type="InterPro" id="IPR036388">
    <property type="entry name" value="WH-like_DNA-bd_sf"/>
</dbReference>
<dbReference type="GO" id="GO:0003700">
    <property type="term" value="F:DNA-binding transcription factor activity"/>
    <property type="evidence" value="ECO:0007669"/>
    <property type="project" value="InterPro"/>
</dbReference>
<dbReference type="SUPFAM" id="SSF48008">
    <property type="entry name" value="GntR ligand-binding domain-like"/>
    <property type="match status" value="1"/>
</dbReference>
<dbReference type="PANTHER" id="PTHR43537:SF50">
    <property type="entry name" value="TRANSCRIPTIONAL REGULATORY PROTEIN"/>
    <property type="match status" value="1"/>
</dbReference>
<dbReference type="SMART" id="SM00895">
    <property type="entry name" value="FCD"/>
    <property type="match status" value="1"/>
</dbReference>
<proteinExistence type="predicted"/>
<accession>A0A6N1VII9</accession>
<keyword evidence="2" id="KW-0238">DNA-binding</keyword>
<organism evidence="5 6">
    <name type="scientific">Oricola thermophila</name>
    <dbReference type="NCBI Taxonomy" id="2742145"/>
    <lineage>
        <taxon>Bacteria</taxon>
        <taxon>Pseudomonadati</taxon>
        <taxon>Pseudomonadota</taxon>
        <taxon>Alphaproteobacteria</taxon>
        <taxon>Hyphomicrobiales</taxon>
        <taxon>Ahrensiaceae</taxon>
        <taxon>Oricola</taxon>
    </lineage>
</organism>
<dbReference type="CDD" id="cd07377">
    <property type="entry name" value="WHTH_GntR"/>
    <property type="match status" value="1"/>
</dbReference>
<dbReference type="InterPro" id="IPR000524">
    <property type="entry name" value="Tscrpt_reg_HTH_GntR"/>
</dbReference>
<dbReference type="Pfam" id="PF00392">
    <property type="entry name" value="GntR"/>
    <property type="match status" value="1"/>
</dbReference>
<dbReference type="SMART" id="SM00345">
    <property type="entry name" value="HTH_GNTR"/>
    <property type="match status" value="1"/>
</dbReference>
<reference evidence="5 6" key="1">
    <citation type="submission" date="2020-06" db="EMBL/GenBank/DDBJ databases">
        <title>Oricola thermophila sp. nov. isolated from a tidal sediments.</title>
        <authorList>
            <person name="Kwon K.K."/>
            <person name="Yang S.-H."/>
            <person name="Park M.-J."/>
        </authorList>
    </citation>
    <scope>NUCLEOTIDE SEQUENCE [LARGE SCALE GENOMIC DNA]</scope>
    <source>
        <strain evidence="5 6">MEBiC13590</strain>
    </source>
</reference>
<evidence type="ECO:0000313" key="6">
    <source>
        <dbReference type="Proteomes" id="UP000509367"/>
    </source>
</evidence>
<protein>
    <submittedName>
        <fullName evidence="5">GntR family transcriptional regulator</fullName>
    </submittedName>
</protein>
<dbReference type="Gene3D" id="1.20.120.530">
    <property type="entry name" value="GntR ligand-binding domain-like"/>
    <property type="match status" value="1"/>
</dbReference>
<dbReference type="PROSITE" id="PS50949">
    <property type="entry name" value="HTH_GNTR"/>
    <property type="match status" value="1"/>
</dbReference>
<dbReference type="InterPro" id="IPR008920">
    <property type="entry name" value="TF_FadR/GntR_C"/>
</dbReference>
<gene>
    <name evidence="5" type="ORF">HTY61_11155</name>
</gene>
<keyword evidence="3" id="KW-0804">Transcription</keyword>
<evidence type="ECO:0000313" key="5">
    <source>
        <dbReference type="EMBL" id="QKV18969.1"/>
    </source>
</evidence>
<keyword evidence="6" id="KW-1185">Reference proteome</keyword>
<dbReference type="GO" id="GO:0003677">
    <property type="term" value="F:DNA binding"/>
    <property type="evidence" value="ECO:0007669"/>
    <property type="project" value="UniProtKB-KW"/>
</dbReference>
<keyword evidence="1" id="KW-0805">Transcription regulation</keyword>
<evidence type="ECO:0000256" key="3">
    <source>
        <dbReference type="ARBA" id="ARBA00023163"/>
    </source>
</evidence>